<feature type="compositionally biased region" description="Low complexity" evidence="1">
    <location>
        <begin position="734"/>
        <end position="747"/>
    </location>
</feature>
<feature type="non-terminal residue" evidence="2">
    <location>
        <position position="1"/>
    </location>
</feature>
<gene>
    <name evidence="2" type="ORF">Tci_064865</name>
</gene>
<dbReference type="AlphaFoldDB" id="A0A6L2P4R1"/>
<feature type="compositionally biased region" description="Polar residues" evidence="1">
    <location>
        <begin position="29"/>
        <end position="40"/>
    </location>
</feature>
<comment type="caution">
    <text evidence="2">The sequence shown here is derived from an EMBL/GenBank/DDBJ whole genome shotgun (WGS) entry which is preliminary data.</text>
</comment>
<feature type="region of interest" description="Disordered" evidence="1">
    <location>
        <begin position="125"/>
        <end position="159"/>
    </location>
</feature>
<evidence type="ECO:0000256" key="1">
    <source>
        <dbReference type="SAM" id="MobiDB-lite"/>
    </source>
</evidence>
<feature type="compositionally biased region" description="Basic and acidic residues" evidence="1">
    <location>
        <begin position="1024"/>
        <end position="1043"/>
    </location>
</feature>
<proteinExistence type="predicted"/>
<name>A0A6L2P4R1_TANCI</name>
<evidence type="ECO:0000313" key="2">
    <source>
        <dbReference type="EMBL" id="GEU92887.1"/>
    </source>
</evidence>
<protein>
    <recommendedName>
        <fullName evidence="3">Retrovirus-related Pol polyprotein from transposon TNT 1-94</fullName>
    </recommendedName>
</protein>
<feature type="region of interest" description="Disordered" evidence="1">
    <location>
        <begin position="999"/>
        <end position="1052"/>
    </location>
</feature>
<dbReference type="EMBL" id="BKCJ010010732">
    <property type="protein sequence ID" value="GEU92887.1"/>
    <property type="molecule type" value="Genomic_DNA"/>
</dbReference>
<feature type="region of interest" description="Disordered" evidence="1">
    <location>
        <begin position="1"/>
        <end position="62"/>
    </location>
</feature>
<feature type="compositionally biased region" description="Acidic residues" evidence="1">
    <location>
        <begin position="750"/>
        <end position="811"/>
    </location>
</feature>
<feature type="compositionally biased region" description="Basic and acidic residues" evidence="1">
    <location>
        <begin position="389"/>
        <end position="402"/>
    </location>
</feature>
<organism evidence="2">
    <name type="scientific">Tanacetum cinerariifolium</name>
    <name type="common">Dalmatian daisy</name>
    <name type="synonym">Chrysanthemum cinerariifolium</name>
    <dbReference type="NCBI Taxonomy" id="118510"/>
    <lineage>
        <taxon>Eukaryota</taxon>
        <taxon>Viridiplantae</taxon>
        <taxon>Streptophyta</taxon>
        <taxon>Embryophyta</taxon>
        <taxon>Tracheophyta</taxon>
        <taxon>Spermatophyta</taxon>
        <taxon>Magnoliopsida</taxon>
        <taxon>eudicotyledons</taxon>
        <taxon>Gunneridae</taxon>
        <taxon>Pentapetalae</taxon>
        <taxon>asterids</taxon>
        <taxon>campanulids</taxon>
        <taxon>Asterales</taxon>
        <taxon>Asteraceae</taxon>
        <taxon>Asteroideae</taxon>
        <taxon>Anthemideae</taxon>
        <taxon>Anthemidinae</taxon>
        <taxon>Tanacetum</taxon>
    </lineage>
</organism>
<feature type="region of interest" description="Disordered" evidence="1">
    <location>
        <begin position="376"/>
        <end position="402"/>
    </location>
</feature>
<feature type="region of interest" description="Disordered" evidence="1">
    <location>
        <begin position="723"/>
        <end position="871"/>
    </location>
</feature>
<feature type="compositionally biased region" description="Polar residues" evidence="1">
    <location>
        <begin position="125"/>
        <end position="157"/>
    </location>
</feature>
<reference evidence="2" key="1">
    <citation type="journal article" date="2019" name="Sci. Rep.">
        <title>Draft genome of Tanacetum cinerariifolium, the natural source of mosquito coil.</title>
        <authorList>
            <person name="Yamashiro T."/>
            <person name="Shiraishi A."/>
            <person name="Satake H."/>
            <person name="Nakayama K."/>
        </authorList>
    </citation>
    <scope>NUCLEOTIDE SEQUENCE</scope>
</reference>
<sequence length="1052" mass="117898">TKPGAKPEHKKHSTSSKQPFVSSKEATKGGSSKAPTGSKTSHSKKRKESSLAMDSNLSQPLVYTPIDTGMHKEDQQATGGPTSLGVTSEARANPQLSSGMSVFNLNESIYLASFIILSESASGNDASSASTAEANLRNSTSSDFVPQQQGMNEGTKNTSHDRLFVGADLHVLADHTKYVSEGLETVLTQPITGKRASLVSKQIKEETYSTIKLEDLAKLVSHVQPSFKDLDSPKDDLIIVVDDSDEDEDDEVHATQNVKTKDTLVPKSPSHCSLPTKIKDRPSKFDELTEKVKELQKQVYESKIELPGDLKEIPTKLDEFTKTVTSLTSQVAELKTLQRVEKIVKDNLNKNKPQTKTTPPPIPLVITTTTTQMQYPFLQPPSRSSSQPEGEHIKEDKGKKDLSLEEAEKESIDILGMIMFNSYHRQDFVTIEDLKDFSNTMIYTVQEIFFRRHQYPRLDDHARAFNSLLLVEADKRNLNLLKQIRVIEQLRGRLLGLVPEPFSLLVDLNIKSSKSFVDPNIQSKESTLQVVYDVLRQSLFFKAFLVTEDVPEIYMQEFWATATVHQHSIRFKMDTRKHIVNLEAFREMLHISPRVSGQSFTKLPFEEEILEFFRFLGHSAQIKTLTDDPSIPRRNKVNWHYVRDDQMFTTIKLVSRHQNIQQFGAMLPIELTNEDIKNFEAYKEYYAVATGATPPKTKASVWKTKSSFDTIVTPLLTAAAGTRLSTSAKGKQPAKASKAKSLIALSEKSSDEEEDDDVDEGSDDQDDVDAQDDDDDHDDENKDDDDQDKGDDDDDQEEGSDDEQDSDEEGEEFIHPNLSIHNEEETRDEESFDPIAKTPKNTDDKVAPLPLSAPTLTHSTTATISTVPQAPTPLTTAPSTLLQDLPNFGLLFGFDHQLKTLEANFSEFVQTNQFARASVNEQLEDEVLTRSSNSSKTSYAVAADLLEMELKKILIKKMEGNKSIYRSNEQRNLYKDLVKAYESNKIILHTYGDTVMLKRRRDDDTDKDEEPSAGSDRGSKRRKEGKEPESASAPKEKATRSADKSTQGSKSR</sequence>
<evidence type="ECO:0008006" key="3">
    <source>
        <dbReference type="Google" id="ProtNLM"/>
    </source>
</evidence>
<accession>A0A6L2P4R1</accession>
<feature type="compositionally biased region" description="Low complexity" evidence="1">
    <location>
        <begin position="847"/>
        <end position="871"/>
    </location>
</feature>
<feature type="compositionally biased region" description="Polar residues" evidence="1">
    <location>
        <begin position="52"/>
        <end position="61"/>
    </location>
</feature>